<keyword evidence="1" id="KW-1133">Transmembrane helix</keyword>
<organism evidence="2 3">
    <name type="scientific">Streptococcus pyogenes serotype M49 (strain NZ131)</name>
    <dbReference type="NCBI Taxonomy" id="471876"/>
    <lineage>
        <taxon>Bacteria</taxon>
        <taxon>Bacillati</taxon>
        <taxon>Bacillota</taxon>
        <taxon>Bacilli</taxon>
        <taxon>Lactobacillales</taxon>
        <taxon>Streptococcaceae</taxon>
        <taxon>Streptococcus</taxon>
    </lineage>
</organism>
<keyword evidence="1" id="KW-0472">Membrane</keyword>
<name>A0A0H3BYX5_STRPZ</name>
<dbReference type="AlphaFoldDB" id="A0A0H3BYX5"/>
<dbReference type="EMBL" id="CP000829">
    <property type="protein sequence ID" value="ACI61230.1"/>
    <property type="molecule type" value="Genomic_DNA"/>
</dbReference>
<sequence>MTYSFIDILQVTLVSLFLVLTCLTGIMGLMMLSGKLLSQEKKTLSQQASSIPQEQEADKLSGEALETLLAKDELARIAVMTSLAYASQEESGKRFEVIAVERKS</sequence>
<protein>
    <submittedName>
        <fullName evidence="2">Uncharacterized protein</fullName>
    </submittedName>
</protein>
<gene>
    <name evidence="2" type="ordered locus">Spy49_0924</name>
</gene>
<dbReference type="HOGENOM" id="CLU_2248519_0_0_9"/>
<reference evidence="2 3" key="1">
    <citation type="journal article" date="2008" name="J. Bacteriol.">
        <title>Genome sequence of a nephritogenic and highly transformable M49 strain of Streptococcus pyogenes.</title>
        <authorList>
            <person name="McShan W.M."/>
            <person name="Ferretti J.J."/>
            <person name="Karasawa T."/>
            <person name="Suvorov A.N."/>
            <person name="Lin S."/>
            <person name="Qin B."/>
            <person name="Jia H."/>
            <person name="Kenton S."/>
            <person name="Najar F."/>
            <person name="Wu H."/>
            <person name="Scott J."/>
            <person name="Roe B.A."/>
            <person name="Savic D.J."/>
        </authorList>
    </citation>
    <scope>NUCLEOTIDE SEQUENCE [LARGE SCALE GENOMIC DNA]</scope>
    <source>
        <strain evidence="2 3">NZ131</strain>
    </source>
</reference>
<keyword evidence="1" id="KW-0812">Transmembrane</keyword>
<dbReference type="Proteomes" id="UP000001039">
    <property type="component" value="Chromosome"/>
</dbReference>
<proteinExistence type="predicted"/>
<dbReference type="KEGG" id="soz:Spy49_0924"/>
<feature type="transmembrane region" description="Helical" evidence="1">
    <location>
        <begin position="12"/>
        <end position="32"/>
    </location>
</feature>
<accession>A0A0H3BYX5</accession>
<evidence type="ECO:0000256" key="1">
    <source>
        <dbReference type="SAM" id="Phobius"/>
    </source>
</evidence>
<evidence type="ECO:0000313" key="3">
    <source>
        <dbReference type="Proteomes" id="UP000001039"/>
    </source>
</evidence>
<evidence type="ECO:0000313" key="2">
    <source>
        <dbReference type="EMBL" id="ACI61230.1"/>
    </source>
</evidence>